<keyword evidence="4 9" id="KW-0812">Transmembrane</keyword>
<evidence type="ECO:0000256" key="6">
    <source>
        <dbReference type="ARBA" id="ARBA00022737"/>
    </source>
</evidence>
<feature type="transmembrane region" description="Helical" evidence="9">
    <location>
        <begin position="444"/>
        <end position="466"/>
    </location>
</feature>
<organism evidence="11">
    <name type="scientific">Oppiella nova</name>
    <dbReference type="NCBI Taxonomy" id="334625"/>
    <lineage>
        <taxon>Eukaryota</taxon>
        <taxon>Metazoa</taxon>
        <taxon>Ecdysozoa</taxon>
        <taxon>Arthropoda</taxon>
        <taxon>Chelicerata</taxon>
        <taxon>Arachnida</taxon>
        <taxon>Acari</taxon>
        <taxon>Acariformes</taxon>
        <taxon>Sarcoptiformes</taxon>
        <taxon>Oribatida</taxon>
        <taxon>Brachypylina</taxon>
        <taxon>Oppioidea</taxon>
        <taxon>Oppiidae</taxon>
        <taxon>Oppiella</taxon>
    </lineage>
</organism>
<protein>
    <recommendedName>
        <fullName evidence="10">LRRCT domain-containing protein</fullName>
    </recommendedName>
</protein>
<comment type="subcellular location">
    <subcellularLocation>
        <location evidence="1">Cell membrane</location>
    </subcellularLocation>
</comment>
<dbReference type="InterPro" id="IPR003591">
    <property type="entry name" value="Leu-rich_rpt_typical-subtyp"/>
</dbReference>
<evidence type="ECO:0000256" key="3">
    <source>
        <dbReference type="ARBA" id="ARBA00022614"/>
    </source>
</evidence>
<keyword evidence="5" id="KW-0732">Signal</keyword>
<evidence type="ECO:0000256" key="1">
    <source>
        <dbReference type="ARBA" id="ARBA00004236"/>
    </source>
</evidence>
<dbReference type="FunFam" id="3.80.10.10:FF:001438">
    <property type="entry name" value="Uncharacterized protein"/>
    <property type="match status" value="1"/>
</dbReference>
<dbReference type="InterPro" id="IPR051295">
    <property type="entry name" value="LGI_related"/>
</dbReference>
<keyword evidence="12" id="KW-1185">Reference proteome</keyword>
<dbReference type="Pfam" id="PF13855">
    <property type="entry name" value="LRR_8"/>
    <property type="match status" value="3"/>
</dbReference>
<accession>A0A7R9LGH0</accession>
<evidence type="ECO:0000256" key="5">
    <source>
        <dbReference type="ARBA" id="ARBA00022729"/>
    </source>
</evidence>
<dbReference type="EMBL" id="CAJPVJ010000773">
    <property type="protein sequence ID" value="CAG2163352.1"/>
    <property type="molecule type" value="Genomic_DNA"/>
</dbReference>
<dbReference type="PROSITE" id="PS51450">
    <property type="entry name" value="LRR"/>
    <property type="match status" value="2"/>
</dbReference>
<evidence type="ECO:0000313" key="11">
    <source>
        <dbReference type="EMBL" id="CAD7641128.1"/>
    </source>
</evidence>
<reference evidence="11" key="1">
    <citation type="submission" date="2020-11" db="EMBL/GenBank/DDBJ databases">
        <authorList>
            <person name="Tran Van P."/>
        </authorList>
    </citation>
    <scope>NUCLEOTIDE SEQUENCE</scope>
</reference>
<keyword evidence="2" id="KW-1003">Cell membrane</keyword>
<gene>
    <name evidence="11" type="ORF">ONB1V03_LOCUS2931</name>
</gene>
<dbReference type="FunFam" id="3.80.10.10:FF:001164">
    <property type="entry name" value="GH01279p"/>
    <property type="match status" value="1"/>
</dbReference>
<dbReference type="OrthoDB" id="1055097at2759"/>
<dbReference type="SUPFAM" id="SSF52058">
    <property type="entry name" value="L domain-like"/>
    <property type="match status" value="1"/>
</dbReference>
<dbReference type="GO" id="GO:0005886">
    <property type="term" value="C:plasma membrane"/>
    <property type="evidence" value="ECO:0007669"/>
    <property type="project" value="UniProtKB-SubCell"/>
</dbReference>
<dbReference type="InterPro" id="IPR000483">
    <property type="entry name" value="Cys-rich_flank_reg_C"/>
</dbReference>
<evidence type="ECO:0000256" key="8">
    <source>
        <dbReference type="ARBA" id="ARBA00023136"/>
    </source>
</evidence>
<keyword evidence="7 9" id="KW-1133">Transmembrane helix</keyword>
<keyword evidence="6" id="KW-0677">Repeat</keyword>
<evidence type="ECO:0000256" key="4">
    <source>
        <dbReference type="ARBA" id="ARBA00022692"/>
    </source>
</evidence>
<dbReference type="PANTHER" id="PTHR24367">
    <property type="entry name" value="LEUCINE-RICH REPEAT-CONTAINING PROTEIN"/>
    <property type="match status" value="1"/>
</dbReference>
<proteinExistence type="predicted"/>
<dbReference type="Proteomes" id="UP000728032">
    <property type="component" value="Unassembled WGS sequence"/>
</dbReference>
<evidence type="ECO:0000256" key="9">
    <source>
        <dbReference type="SAM" id="Phobius"/>
    </source>
</evidence>
<dbReference type="AlphaFoldDB" id="A0A7R9LGH0"/>
<dbReference type="InterPro" id="IPR032675">
    <property type="entry name" value="LRR_dom_sf"/>
</dbReference>
<dbReference type="Gene3D" id="3.80.10.10">
    <property type="entry name" value="Ribonuclease Inhibitor"/>
    <property type="match status" value="2"/>
</dbReference>
<dbReference type="PANTHER" id="PTHR24367:SF318">
    <property type="entry name" value="LEUCINE-RICH GLIOMA-INACTIVATED PROTEIN 1-LIKE"/>
    <property type="match status" value="1"/>
</dbReference>
<dbReference type="SMART" id="SM00082">
    <property type="entry name" value="LRRCT"/>
    <property type="match status" value="1"/>
</dbReference>
<evidence type="ECO:0000256" key="7">
    <source>
        <dbReference type="ARBA" id="ARBA00022989"/>
    </source>
</evidence>
<evidence type="ECO:0000313" key="12">
    <source>
        <dbReference type="Proteomes" id="UP000728032"/>
    </source>
</evidence>
<dbReference type="SMART" id="SM00369">
    <property type="entry name" value="LRR_TYP"/>
    <property type="match status" value="12"/>
</dbReference>
<feature type="domain" description="LRRCT" evidence="10">
    <location>
        <begin position="367"/>
        <end position="438"/>
    </location>
</feature>
<keyword evidence="8 9" id="KW-0472">Membrane</keyword>
<name>A0A7R9LGH0_9ACAR</name>
<dbReference type="EMBL" id="OC915598">
    <property type="protein sequence ID" value="CAD7641128.1"/>
    <property type="molecule type" value="Genomic_DNA"/>
</dbReference>
<sequence>MVWMCWTCRVTSMCPRMCVCDDHQLRTVCEWEAHLEYVPHTLNPALKQLILLDNHIRGIKSSLSVYRNLELLDISRNQLTTLGEDNFLESSRIETMVLNENKLTSVQNNTFNGLVSLKKLYLSQNNLQEVNANTFRPLSGLEFLDLSLNQIRYISVDAFRGLHNLNQLILKSNLLNAIPSNSFQFVPKLRVLDFAQNPLHNLTDDSFASLMSLTDLYLDNCSLNAIDSHSFRGLVNLSTLNLTTNHLEEIPLKSFSDIILLEELKIGQNSLKSLPKRVFSSLQHLRTLDISKCEALSSIELGAFDGLPHLERLELSNNKQLINIDNKVLSDIPNLRYLNLRSNGFITLGLEFVNTIDRHIYLDVRENPFHCNCSLEWLRSYLLLSNTSVKQMVNTTSEYISYPFLDLLGNVVGVECDSPPALHSRLIIELGSDEFGCFELDTKIPIIIAILIGILLICGVMIIFVIRCKYGLSGLVKSQWLSGDNTTNTLSHRNDLNYRKPEFVFIPNIDLNIDETSAALEETTRYPLKMTPITEL</sequence>
<evidence type="ECO:0000256" key="2">
    <source>
        <dbReference type="ARBA" id="ARBA00022475"/>
    </source>
</evidence>
<dbReference type="InterPro" id="IPR001611">
    <property type="entry name" value="Leu-rich_rpt"/>
</dbReference>
<keyword evidence="3" id="KW-0433">Leucine-rich repeat</keyword>
<evidence type="ECO:0000259" key="10">
    <source>
        <dbReference type="SMART" id="SM00082"/>
    </source>
</evidence>